<evidence type="ECO:0000313" key="1">
    <source>
        <dbReference type="EMBL" id="VTZ64473.1"/>
    </source>
</evidence>
<sequence>MCRSAVGASPSRPGAYSELGWVLAVIAKLDWLPINRTPAHRVVLSRRGKCQSWKKTAC</sequence>
<reference evidence="1" key="1">
    <citation type="submission" date="2019-06" db="EMBL/GenBank/DDBJ databases">
        <authorList>
            <person name="Le Quere A."/>
            <person name="Colella S."/>
        </authorList>
    </citation>
    <scope>NUCLEOTIDE SEQUENCE</scope>
    <source>
        <strain evidence="1">EmedicaeMD41</strain>
    </source>
</reference>
<dbReference type="AlphaFoldDB" id="A0A508X9A4"/>
<proteinExistence type="predicted"/>
<accession>A0A508X9A4</accession>
<name>A0A508X9A4_9HYPH</name>
<gene>
    <name evidence="1" type="ORF">EMEDMD4_600019</name>
</gene>
<dbReference type="Proteomes" id="UP000507954">
    <property type="component" value="Unassembled WGS sequence"/>
</dbReference>
<protein>
    <submittedName>
        <fullName evidence="1">Uncharacterized protein</fullName>
    </submittedName>
</protein>
<organism evidence="1">
    <name type="scientific">Sinorhizobium medicae</name>
    <dbReference type="NCBI Taxonomy" id="110321"/>
    <lineage>
        <taxon>Bacteria</taxon>
        <taxon>Pseudomonadati</taxon>
        <taxon>Pseudomonadota</taxon>
        <taxon>Alphaproteobacteria</taxon>
        <taxon>Hyphomicrobiales</taxon>
        <taxon>Rhizobiaceae</taxon>
        <taxon>Sinorhizobium/Ensifer group</taxon>
        <taxon>Sinorhizobium</taxon>
    </lineage>
</organism>
<dbReference type="EMBL" id="CABFNB010000129">
    <property type="protein sequence ID" value="VTZ64473.1"/>
    <property type="molecule type" value="Genomic_DNA"/>
</dbReference>